<keyword evidence="1" id="KW-0472">Membrane</keyword>
<protein>
    <submittedName>
        <fullName evidence="2">Uncharacterized protein</fullName>
    </submittedName>
</protein>
<evidence type="ECO:0000313" key="3">
    <source>
        <dbReference type="Proteomes" id="UP000001600"/>
    </source>
</evidence>
<name>B9J9E4_RHIR8</name>
<reference evidence="2 3" key="1">
    <citation type="journal article" date="2009" name="J. Bacteriol.">
        <title>Genome sequences of three Agrobacterium biovars help elucidate the evolution of multichromosome genomes in bacteria.</title>
        <authorList>
            <person name="Slater S.C."/>
            <person name="Goldman B.S."/>
            <person name="Goodner B."/>
            <person name="Setubal J.C."/>
            <person name="Farrand S.K."/>
            <person name="Nester E.W."/>
            <person name="Burr T.J."/>
            <person name="Banta L."/>
            <person name="Dickerman A.W."/>
            <person name="Paulsen I."/>
            <person name="Otten L."/>
            <person name="Suen G."/>
            <person name="Welch R."/>
            <person name="Almeida N.F."/>
            <person name="Arnold F."/>
            <person name="Burton O.T."/>
            <person name="Du Z."/>
            <person name="Ewing A."/>
            <person name="Godsy E."/>
            <person name="Heisel S."/>
            <person name="Houmiel K.L."/>
            <person name="Jhaveri J."/>
            <person name="Lu J."/>
            <person name="Miller N.M."/>
            <person name="Norton S."/>
            <person name="Chen Q."/>
            <person name="Phoolcharoen W."/>
            <person name="Ohlin V."/>
            <person name="Ondrusek D."/>
            <person name="Pride N."/>
            <person name="Stricklin S.L."/>
            <person name="Sun J."/>
            <person name="Wheeler C."/>
            <person name="Wilson L."/>
            <person name="Zhu H."/>
            <person name="Wood D.W."/>
        </authorList>
    </citation>
    <scope>NUCLEOTIDE SEQUENCE [LARGE SCALE GENOMIC DNA]</scope>
    <source>
        <strain evidence="3">K84 / ATCC BAA-868</strain>
    </source>
</reference>
<dbReference type="HOGENOM" id="CLU_3354134_0_0_5"/>
<dbReference type="Proteomes" id="UP000001600">
    <property type="component" value="Chromosome 1"/>
</dbReference>
<feature type="transmembrane region" description="Helical" evidence="1">
    <location>
        <begin position="6"/>
        <end position="23"/>
    </location>
</feature>
<keyword evidence="1" id="KW-0812">Transmembrane</keyword>
<dbReference type="KEGG" id="ara:Arad_3644"/>
<dbReference type="EMBL" id="CP000628">
    <property type="protein sequence ID" value="ACM27546.1"/>
    <property type="molecule type" value="Genomic_DNA"/>
</dbReference>
<dbReference type="STRING" id="311403.Arad_3644"/>
<accession>B9J9E4</accession>
<sequence length="36" mass="3992">MVDAAVYPVAMAFCVIFAPLQEARLAMQMHSDLVHD</sequence>
<proteinExistence type="predicted"/>
<dbReference type="AlphaFoldDB" id="B9J9E4"/>
<gene>
    <name evidence="2" type="ordered locus">Arad_3644</name>
</gene>
<evidence type="ECO:0000256" key="1">
    <source>
        <dbReference type="SAM" id="Phobius"/>
    </source>
</evidence>
<keyword evidence="1" id="KW-1133">Transmembrane helix</keyword>
<organism evidence="2 3">
    <name type="scientific">Rhizobium rhizogenes (strain K84 / ATCC BAA-868)</name>
    <name type="common">Agrobacterium radiobacter</name>
    <dbReference type="NCBI Taxonomy" id="311403"/>
    <lineage>
        <taxon>Bacteria</taxon>
        <taxon>Pseudomonadati</taxon>
        <taxon>Pseudomonadota</taxon>
        <taxon>Alphaproteobacteria</taxon>
        <taxon>Hyphomicrobiales</taxon>
        <taxon>Rhizobiaceae</taxon>
        <taxon>Rhizobium/Agrobacterium group</taxon>
        <taxon>Rhizobium</taxon>
    </lineage>
</organism>
<evidence type="ECO:0000313" key="2">
    <source>
        <dbReference type="EMBL" id="ACM27546.1"/>
    </source>
</evidence>